<gene>
    <name evidence="4" type="ORF">FHR99_002318</name>
</gene>
<accession>A0A7W4W5W4</accession>
<feature type="domain" description="HTH tetR-type" evidence="3">
    <location>
        <begin position="1"/>
        <end position="48"/>
    </location>
</feature>
<evidence type="ECO:0000313" key="5">
    <source>
        <dbReference type="Proteomes" id="UP000537130"/>
    </source>
</evidence>
<protein>
    <submittedName>
        <fullName evidence="4">AcrR family transcriptional regulator</fullName>
    </submittedName>
</protein>
<dbReference type="SUPFAM" id="SSF46689">
    <property type="entry name" value="Homeodomain-like"/>
    <property type="match status" value="1"/>
</dbReference>
<reference evidence="4 5" key="1">
    <citation type="submission" date="2020-08" db="EMBL/GenBank/DDBJ databases">
        <title>Genomic Encyclopedia of Type Strains, Phase III (KMG-III): the genomes of soil and plant-associated and newly described type strains.</title>
        <authorList>
            <person name="Whitman W."/>
        </authorList>
    </citation>
    <scope>NUCLEOTIDE SEQUENCE [LARGE SCALE GENOMIC DNA]</scope>
    <source>
        <strain evidence="4 5">CECT 8654</strain>
    </source>
</reference>
<dbReference type="EMBL" id="JACHWY010000002">
    <property type="protein sequence ID" value="MBB3048052.1"/>
    <property type="molecule type" value="Genomic_DNA"/>
</dbReference>
<keyword evidence="5" id="KW-1185">Reference proteome</keyword>
<dbReference type="AlphaFoldDB" id="A0A7W4W5W4"/>
<name>A0A7W4W5W4_9GAMM</name>
<feature type="DNA-binding region" description="H-T-H motif" evidence="2">
    <location>
        <begin position="11"/>
        <end position="30"/>
    </location>
</feature>
<dbReference type="Gene3D" id="1.10.357.10">
    <property type="entry name" value="Tetracycline Repressor, domain 2"/>
    <property type="match status" value="1"/>
</dbReference>
<evidence type="ECO:0000259" key="3">
    <source>
        <dbReference type="PROSITE" id="PS50977"/>
    </source>
</evidence>
<dbReference type="InterPro" id="IPR001647">
    <property type="entry name" value="HTH_TetR"/>
</dbReference>
<evidence type="ECO:0000313" key="4">
    <source>
        <dbReference type="EMBL" id="MBB3048052.1"/>
    </source>
</evidence>
<comment type="caution">
    <text evidence="4">The sequence shown here is derived from an EMBL/GenBank/DDBJ whole genome shotgun (WGS) entry which is preliminary data.</text>
</comment>
<dbReference type="PROSITE" id="PS50977">
    <property type="entry name" value="HTH_TETR_2"/>
    <property type="match status" value="1"/>
</dbReference>
<organism evidence="4 5">
    <name type="scientific">Litorivivens lipolytica</name>
    <dbReference type="NCBI Taxonomy" id="1524264"/>
    <lineage>
        <taxon>Bacteria</taxon>
        <taxon>Pseudomonadati</taxon>
        <taxon>Pseudomonadota</taxon>
        <taxon>Gammaproteobacteria</taxon>
        <taxon>Litorivivens</taxon>
    </lineage>
</organism>
<dbReference type="Proteomes" id="UP000537130">
    <property type="component" value="Unassembled WGS sequence"/>
</dbReference>
<sequence length="206" mass="23044">MLAADGPDALSLSKVANLAGVNRGTAYQHFETRADLIDATVEWVSDHLASTIFGEIEAAATNFGEKEMGENPLFSAVDGLVNFAVDNPALCRIWLFEVLASRNPGEDKFFRQFKQSIQQVAESELAQPSIDVEALSVILLAGYFLWPVWVGSQAKSKKEREHMKSRMRREVLRLCLHGVVDVEDNGHILKFIREREKQRSGVAVDW</sequence>
<evidence type="ECO:0000256" key="2">
    <source>
        <dbReference type="PROSITE-ProRule" id="PRU00335"/>
    </source>
</evidence>
<evidence type="ECO:0000256" key="1">
    <source>
        <dbReference type="ARBA" id="ARBA00023125"/>
    </source>
</evidence>
<keyword evidence="1 2" id="KW-0238">DNA-binding</keyword>
<proteinExistence type="predicted"/>
<dbReference type="Pfam" id="PF00440">
    <property type="entry name" value="TetR_N"/>
    <property type="match status" value="1"/>
</dbReference>
<dbReference type="GO" id="GO:0003677">
    <property type="term" value="F:DNA binding"/>
    <property type="evidence" value="ECO:0007669"/>
    <property type="project" value="UniProtKB-UniRule"/>
</dbReference>
<dbReference type="InterPro" id="IPR009057">
    <property type="entry name" value="Homeodomain-like_sf"/>
</dbReference>